<protein>
    <recommendedName>
        <fullName evidence="8">Homeobox domain-containing protein</fullName>
    </recommendedName>
</protein>
<dbReference type="Gene3D" id="1.10.10.60">
    <property type="entry name" value="Homeodomain-like"/>
    <property type="match status" value="1"/>
</dbReference>
<dbReference type="PRINTS" id="PR00024">
    <property type="entry name" value="HOMEOBOX"/>
</dbReference>
<evidence type="ECO:0000256" key="3">
    <source>
        <dbReference type="ARBA" id="ARBA00023155"/>
    </source>
</evidence>
<feature type="compositionally biased region" description="Low complexity" evidence="7">
    <location>
        <begin position="133"/>
        <end position="146"/>
    </location>
</feature>
<evidence type="ECO:0000256" key="4">
    <source>
        <dbReference type="ARBA" id="ARBA00023242"/>
    </source>
</evidence>
<organism evidence="9 10">
    <name type="scientific">Cloeon dipterum</name>
    <dbReference type="NCBI Taxonomy" id="197152"/>
    <lineage>
        <taxon>Eukaryota</taxon>
        <taxon>Metazoa</taxon>
        <taxon>Ecdysozoa</taxon>
        <taxon>Arthropoda</taxon>
        <taxon>Hexapoda</taxon>
        <taxon>Insecta</taxon>
        <taxon>Pterygota</taxon>
        <taxon>Palaeoptera</taxon>
        <taxon>Ephemeroptera</taxon>
        <taxon>Pisciforma</taxon>
        <taxon>Baetidae</taxon>
        <taxon>Cloeon</taxon>
    </lineage>
</organism>
<dbReference type="AlphaFoldDB" id="A0A8S1CC87"/>
<keyword evidence="10" id="KW-1185">Reference proteome</keyword>
<evidence type="ECO:0000256" key="5">
    <source>
        <dbReference type="PROSITE-ProRule" id="PRU00108"/>
    </source>
</evidence>
<keyword evidence="3 5" id="KW-0371">Homeobox</keyword>
<dbReference type="GO" id="GO:0000981">
    <property type="term" value="F:DNA-binding transcription factor activity, RNA polymerase II-specific"/>
    <property type="evidence" value="ECO:0007669"/>
    <property type="project" value="InterPro"/>
</dbReference>
<dbReference type="Proteomes" id="UP000494165">
    <property type="component" value="Unassembled WGS sequence"/>
</dbReference>
<dbReference type="GO" id="GO:0000978">
    <property type="term" value="F:RNA polymerase II cis-regulatory region sequence-specific DNA binding"/>
    <property type="evidence" value="ECO:0007669"/>
    <property type="project" value="TreeGrafter"/>
</dbReference>
<comment type="caution">
    <text evidence="9">The sequence shown here is derived from an EMBL/GenBank/DDBJ whole genome shotgun (WGS) entry which is preliminary data.</text>
</comment>
<dbReference type="PROSITE" id="PS50071">
    <property type="entry name" value="HOMEOBOX_2"/>
    <property type="match status" value="1"/>
</dbReference>
<name>A0A8S1CC87_9INSE</name>
<evidence type="ECO:0000256" key="2">
    <source>
        <dbReference type="ARBA" id="ARBA00023125"/>
    </source>
</evidence>
<evidence type="ECO:0000313" key="9">
    <source>
        <dbReference type="EMBL" id="CAB3365718.1"/>
    </source>
</evidence>
<dbReference type="SMART" id="SM00389">
    <property type="entry name" value="HOX"/>
    <property type="match status" value="1"/>
</dbReference>
<keyword evidence="2 5" id="KW-0238">DNA-binding</keyword>
<dbReference type="EMBL" id="CADEPI010000022">
    <property type="protein sequence ID" value="CAB3365718.1"/>
    <property type="molecule type" value="Genomic_DNA"/>
</dbReference>
<evidence type="ECO:0000313" key="10">
    <source>
        <dbReference type="Proteomes" id="UP000494165"/>
    </source>
</evidence>
<dbReference type="PANTHER" id="PTHR24340">
    <property type="entry name" value="HOMEOBOX PROTEIN NKX"/>
    <property type="match status" value="1"/>
</dbReference>
<evidence type="ECO:0000256" key="6">
    <source>
        <dbReference type="RuleBase" id="RU000682"/>
    </source>
</evidence>
<evidence type="ECO:0000256" key="1">
    <source>
        <dbReference type="ARBA" id="ARBA00004123"/>
    </source>
</evidence>
<gene>
    <name evidence="9" type="ORF">CLODIP_2_CD06544</name>
</gene>
<feature type="DNA-binding region" description="Homeobox" evidence="5">
    <location>
        <begin position="173"/>
        <end position="232"/>
    </location>
</feature>
<dbReference type="GO" id="GO:0030154">
    <property type="term" value="P:cell differentiation"/>
    <property type="evidence" value="ECO:0007669"/>
    <property type="project" value="TreeGrafter"/>
</dbReference>
<reference evidence="9 10" key="1">
    <citation type="submission" date="2020-04" db="EMBL/GenBank/DDBJ databases">
        <authorList>
            <person name="Alioto T."/>
            <person name="Alioto T."/>
            <person name="Gomez Garrido J."/>
        </authorList>
    </citation>
    <scope>NUCLEOTIDE SEQUENCE [LARGE SCALE GENOMIC DNA]</scope>
</reference>
<dbReference type="InterPro" id="IPR001356">
    <property type="entry name" value="HD"/>
</dbReference>
<dbReference type="InterPro" id="IPR009057">
    <property type="entry name" value="Homeodomain-like_sf"/>
</dbReference>
<feature type="region of interest" description="Disordered" evidence="7">
    <location>
        <begin position="131"/>
        <end position="171"/>
    </location>
</feature>
<keyword evidence="4 5" id="KW-0539">Nucleus</keyword>
<accession>A0A8S1CC87</accession>
<dbReference type="OrthoDB" id="6159439at2759"/>
<dbReference type="Pfam" id="PF00046">
    <property type="entry name" value="Homeodomain"/>
    <property type="match status" value="1"/>
</dbReference>
<dbReference type="SUPFAM" id="SSF46689">
    <property type="entry name" value="Homeodomain-like"/>
    <property type="match status" value="1"/>
</dbReference>
<evidence type="ECO:0000256" key="7">
    <source>
        <dbReference type="SAM" id="MobiDB-lite"/>
    </source>
</evidence>
<comment type="subcellular location">
    <subcellularLocation>
        <location evidence="1 5 6">Nucleus</location>
    </subcellularLocation>
</comment>
<dbReference type="GO" id="GO:0005634">
    <property type="term" value="C:nucleus"/>
    <property type="evidence" value="ECO:0007669"/>
    <property type="project" value="UniProtKB-SubCell"/>
</dbReference>
<proteinExistence type="predicted"/>
<dbReference type="InterPro" id="IPR017970">
    <property type="entry name" value="Homeobox_CS"/>
</dbReference>
<dbReference type="PROSITE" id="PS00027">
    <property type="entry name" value="HOMEOBOX_1"/>
    <property type="match status" value="1"/>
</dbReference>
<dbReference type="CDD" id="cd00086">
    <property type="entry name" value="homeodomain"/>
    <property type="match status" value="1"/>
</dbReference>
<feature type="domain" description="Homeobox" evidence="8">
    <location>
        <begin position="171"/>
        <end position="231"/>
    </location>
</feature>
<dbReference type="InterPro" id="IPR020479">
    <property type="entry name" value="HD_metazoa"/>
</dbReference>
<dbReference type="InterPro" id="IPR050394">
    <property type="entry name" value="Homeobox_NK-like"/>
</dbReference>
<evidence type="ECO:0000259" key="8">
    <source>
        <dbReference type="PROSITE" id="PS50071"/>
    </source>
</evidence>
<sequence>MDSHGPNVRSMFEAAPVLTLDLPFSLLSFTGGCGGGGGGWGRGLIREDENPLWPLLMLIQCLAAMLSTVMEQSSFSVRDILQLGHPQPTMVPTTPYACYLDEPGGLLLDYPDEPAANTFEPAPFATWHHEQEPFQQVPEPQQPHHLPAGEISKFEKLPPTSKSKSDVSKPRIKRKPRVLFSQIQVQELERRFNQQRYLSAPERDQIASQLELTSTQVKIWFQNRRYKSKRFPPLPAQPEIVTTSPCTHSRRLNEPKELSEKVKPIII</sequence>